<gene>
    <name evidence="2" type="ORF">LPLAT_LOCUS1612</name>
</gene>
<proteinExistence type="predicted"/>
<feature type="region of interest" description="Disordered" evidence="1">
    <location>
        <begin position="30"/>
        <end position="92"/>
    </location>
</feature>
<accession>A0AAV2N5Q9</accession>
<dbReference type="EMBL" id="OZ034833">
    <property type="protein sequence ID" value="CAL1675122.1"/>
    <property type="molecule type" value="Genomic_DNA"/>
</dbReference>
<reference evidence="2" key="1">
    <citation type="submission" date="2024-04" db="EMBL/GenBank/DDBJ databases">
        <authorList>
            <consortium name="Molecular Ecology Group"/>
        </authorList>
    </citation>
    <scope>NUCLEOTIDE SEQUENCE</scope>
</reference>
<feature type="compositionally biased region" description="Basic residues" evidence="1">
    <location>
        <begin position="46"/>
        <end position="59"/>
    </location>
</feature>
<evidence type="ECO:0000313" key="2">
    <source>
        <dbReference type="EMBL" id="CAL1675122.1"/>
    </source>
</evidence>
<organism evidence="2 3">
    <name type="scientific">Lasius platythorax</name>
    <dbReference type="NCBI Taxonomy" id="488582"/>
    <lineage>
        <taxon>Eukaryota</taxon>
        <taxon>Metazoa</taxon>
        <taxon>Ecdysozoa</taxon>
        <taxon>Arthropoda</taxon>
        <taxon>Hexapoda</taxon>
        <taxon>Insecta</taxon>
        <taxon>Pterygota</taxon>
        <taxon>Neoptera</taxon>
        <taxon>Endopterygota</taxon>
        <taxon>Hymenoptera</taxon>
        <taxon>Apocrita</taxon>
        <taxon>Aculeata</taxon>
        <taxon>Formicoidea</taxon>
        <taxon>Formicidae</taxon>
        <taxon>Formicinae</taxon>
        <taxon>Lasius</taxon>
        <taxon>Lasius</taxon>
    </lineage>
</organism>
<dbReference type="AlphaFoldDB" id="A0AAV2N5Q9"/>
<feature type="compositionally biased region" description="Basic and acidic residues" evidence="1">
    <location>
        <begin position="63"/>
        <end position="79"/>
    </location>
</feature>
<keyword evidence="3" id="KW-1185">Reference proteome</keyword>
<evidence type="ECO:0000313" key="3">
    <source>
        <dbReference type="Proteomes" id="UP001497644"/>
    </source>
</evidence>
<name>A0AAV2N5Q9_9HYME</name>
<dbReference type="Proteomes" id="UP001497644">
    <property type="component" value="Chromosome 10"/>
</dbReference>
<sequence length="186" mass="20638">MICESRPRSALCWHGNPARYRVQSLGANVSTGGAHKSWFTTDVKRPRTGKRARKKKKTTRSGQRKERTGKSSLRCDAKRNGGSAGNERRNNRPITWVTEDHRSCESRRQKSYLTRIANATGAAKTDSQSQEAPPTMDVELILRPLRPLPLIVAASTAARSDRPDATTRCCSRTPSPPPFCVYASLC</sequence>
<protein>
    <submittedName>
        <fullName evidence="2">Uncharacterized protein</fullName>
    </submittedName>
</protein>
<evidence type="ECO:0000256" key="1">
    <source>
        <dbReference type="SAM" id="MobiDB-lite"/>
    </source>
</evidence>